<evidence type="ECO:0000256" key="8">
    <source>
        <dbReference type="ARBA" id="ARBA00022792"/>
    </source>
</evidence>
<name>A0A067RBD5_ZOONE</name>
<evidence type="ECO:0000313" key="17">
    <source>
        <dbReference type="Proteomes" id="UP000027135"/>
    </source>
</evidence>
<comment type="subcellular location">
    <subcellularLocation>
        <location evidence="2">Mitochondrion inner membrane</location>
        <topology evidence="2">Single-pass membrane protein</topology>
        <orientation evidence="2">Matrix side</orientation>
    </subcellularLocation>
</comment>
<evidence type="ECO:0000256" key="15">
    <source>
        <dbReference type="SAM" id="Phobius"/>
    </source>
</evidence>
<dbReference type="FunCoup" id="A0A067RBD5">
    <property type="interactions" value="584"/>
</dbReference>
<dbReference type="GO" id="GO:0022900">
    <property type="term" value="P:electron transport chain"/>
    <property type="evidence" value="ECO:0007669"/>
    <property type="project" value="InterPro"/>
</dbReference>
<dbReference type="GO" id="GO:0005743">
    <property type="term" value="C:mitochondrial inner membrane"/>
    <property type="evidence" value="ECO:0007669"/>
    <property type="project" value="UniProtKB-SubCell"/>
</dbReference>
<comment type="similarity">
    <text evidence="3">Belongs to the complex I NDUFB3 subunit family.</text>
</comment>
<comment type="function">
    <text evidence="1">Accessory subunit of the mitochondrial membrane respiratory chain NADH dehydrogenase (Complex I), that is believed not to be involved in catalysis. Complex I functions in the transfer of electrons from NADH to the respiratory chain. The immediate electron acceptor for the enzyme is believed to be ubiquinone.</text>
</comment>
<evidence type="ECO:0000256" key="5">
    <source>
        <dbReference type="ARBA" id="ARBA00022448"/>
    </source>
</evidence>
<dbReference type="OMA" id="EAWRYEP"/>
<evidence type="ECO:0000256" key="13">
    <source>
        <dbReference type="ARBA" id="ARBA00030217"/>
    </source>
</evidence>
<dbReference type="OrthoDB" id="521512at2759"/>
<evidence type="ECO:0000256" key="4">
    <source>
        <dbReference type="ARBA" id="ARBA00018680"/>
    </source>
</evidence>
<evidence type="ECO:0000256" key="9">
    <source>
        <dbReference type="ARBA" id="ARBA00022982"/>
    </source>
</evidence>
<dbReference type="eggNOG" id="KOG4631">
    <property type="taxonomic scope" value="Eukaryota"/>
</dbReference>
<sequence length="100" mass="11862">MGGDHGHHHKYEVPDYRIYKIEDCPKLLKVQKALEQKGLKDPWLRNEAWRFHHSFKTEGYKARRAIFRGIQWGFAAFVVTIAIEKVWETMSPSDHSHVHH</sequence>
<accession>A0A067RBD5</accession>
<proteinExistence type="inferred from homology"/>
<dbReference type="Proteomes" id="UP000027135">
    <property type="component" value="Unassembled WGS sequence"/>
</dbReference>
<keyword evidence="9" id="KW-0249">Electron transport</keyword>
<evidence type="ECO:0000256" key="7">
    <source>
        <dbReference type="ARBA" id="ARBA00022692"/>
    </source>
</evidence>
<keyword evidence="5" id="KW-0813">Transport</keyword>
<dbReference type="InterPro" id="IPR012576">
    <property type="entry name" value="NDUFB3"/>
</dbReference>
<protein>
    <recommendedName>
        <fullName evidence="4">NADH dehydrogenase [ubiquinone] 1 beta subcomplex subunit 3</fullName>
    </recommendedName>
    <alternativeName>
        <fullName evidence="13">Complex I-B12</fullName>
    </alternativeName>
    <alternativeName>
        <fullName evidence="14">NADH-ubiquinone oxidoreductase B12 subunit</fullName>
    </alternativeName>
</protein>
<evidence type="ECO:0000256" key="3">
    <source>
        <dbReference type="ARBA" id="ARBA00005667"/>
    </source>
</evidence>
<dbReference type="AlphaFoldDB" id="A0A067RBD5"/>
<keyword evidence="7 15" id="KW-0812">Transmembrane</keyword>
<keyword evidence="17" id="KW-1185">Reference proteome</keyword>
<evidence type="ECO:0000256" key="14">
    <source>
        <dbReference type="ARBA" id="ARBA00032688"/>
    </source>
</evidence>
<dbReference type="InParanoid" id="A0A067RBD5"/>
<gene>
    <name evidence="16" type="ORF">L798_04075</name>
</gene>
<evidence type="ECO:0000313" key="16">
    <source>
        <dbReference type="EMBL" id="KDR21146.1"/>
    </source>
</evidence>
<organism evidence="16 17">
    <name type="scientific">Zootermopsis nevadensis</name>
    <name type="common">Dampwood termite</name>
    <dbReference type="NCBI Taxonomy" id="136037"/>
    <lineage>
        <taxon>Eukaryota</taxon>
        <taxon>Metazoa</taxon>
        <taxon>Ecdysozoa</taxon>
        <taxon>Arthropoda</taxon>
        <taxon>Hexapoda</taxon>
        <taxon>Insecta</taxon>
        <taxon>Pterygota</taxon>
        <taxon>Neoptera</taxon>
        <taxon>Polyneoptera</taxon>
        <taxon>Dictyoptera</taxon>
        <taxon>Blattodea</taxon>
        <taxon>Blattoidea</taxon>
        <taxon>Termitoidae</taxon>
        <taxon>Termopsidae</taxon>
        <taxon>Zootermopsis</taxon>
    </lineage>
</organism>
<dbReference type="GO" id="GO:0032981">
    <property type="term" value="P:mitochondrial respiratory chain complex I assembly"/>
    <property type="evidence" value="ECO:0007669"/>
    <property type="project" value="TreeGrafter"/>
</dbReference>
<feature type="transmembrane region" description="Helical" evidence="15">
    <location>
        <begin position="65"/>
        <end position="83"/>
    </location>
</feature>
<keyword evidence="6" id="KW-0679">Respiratory chain</keyword>
<dbReference type="Pfam" id="PF08122">
    <property type="entry name" value="NDUF_B12"/>
    <property type="match status" value="1"/>
</dbReference>
<dbReference type="STRING" id="136037.A0A067RBD5"/>
<evidence type="ECO:0000256" key="10">
    <source>
        <dbReference type="ARBA" id="ARBA00022989"/>
    </source>
</evidence>
<dbReference type="PANTHER" id="PTHR15082:SF2">
    <property type="entry name" value="NADH DEHYDROGENASE [UBIQUINONE] 1 BETA SUBCOMPLEX SUBUNIT 3"/>
    <property type="match status" value="1"/>
</dbReference>
<dbReference type="PANTHER" id="PTHR15082">
    <property type="entry name" value="NADH-UBIQUINONE OXIDOREDUCTASE B12 SUBUNIT"/>
    <property type="match status" value="1"/>
</dbReference>
<evidence type="ECO:0000256" key="6">
    <source>
        <dbReference type="ARBA" id="ARBA00022660"/>
    </source>
</evidence>
<evidence type="ECO:0000256" key="2">
    <source>
        <dbReference type="ARBA" id="ARBA00004298"/>
    </source>
</evidence>
<evidence type="ECO:0000256" key="12">
    <source>
        <dbReference type="ARBA" id="ARBA00023136"/>
    </source>
</evidence>
<keyword evidence="10 15" id="KW-1133">Transmembrane helix</keyword>
<keyword evidence="16" id="KW-0830">Ubiquinone</keyword>
<dbReference type="EMBL" id="KK852570">
    <property type="protein sequence ID" value="KDR21146.1"/>
    <property type="molecule type" value="Genomic_DNA"/>
</dbReference>
<evidence type="ECO:0000256" key="11">
    <source>
        <dbReference type="ARBA" id="ARBA00023128"/>
    </source>
</evidence>
<evidence type="ECO:0000256" key="1">
    <source>
        <dbReference type="ARBA" id="ARBA00003195"/>
    </source>
</evidence>
<reference evidence="16 17" key="1">
    <citation type="journal article" date="2014" name="Nat. Commun.">
        <title>Molecular traces of alternative social organization in a termite genome.</title>
        <authorList>
            <person name="Terrapon N."/>
            <person name="Li C."/>
            <person name="Robertson H.M."/>
            <person name="Ji L."/>
            <person name="Meng X."/>
            <person name="Booth W."/>
            <person name="Chen Z."/>
            <person name="Childers C.P."/>
            <person name="Glastad K.M."/>
            <person name="Gokhale K."/>
            <person name="Gowin J."/>
            <person name="Gronenberg W."/>
            <person name="Hermansen R.A."/>
            <person name="Hu H."/>
            <person name="Hunt B.G."/>
            <person name="Huylmans A.K."/>
            <person name="Khalil S.M."/>
            <person name="Mitchell R.D."/>
            <person name="Munoz-Torres M.C."/>
            <person name="Mustard J.A."/>
            <person name="Pan H."/>
            <person name="Reese J.T."/>
            <person name="Scharf M.E."/>
            <person name="Sun F."/>
            <person name="Vogel H."/>
            <person name="Xiao J."/>
            <person name="Yang W."/>
            <person name="Yang Z."/>
            <person name="Yang Z."/>
            <person name="Zhou J."/>
            <person name="Zhu J."/>
            <person name="Brent C.S."/>
            <person name="Elsik C.G."/>
            <person name="Goodisman M.A."/>
            <person name="Liberles D.A."/>
            <person name="Roe R.M."/>
            <person name="Vargo E.L."/>
            <person name="Vilcinskas A."/>
            <person name="Wang J."/>
            <person name="Bornberg-Bauer E."/>
            <person name="Korb J."/>
            <person name="Zhang G."/>
            <person name="Liebig J."/>
        </authorList>
    </citation>
    <scope>NUCLEOTIDE SEQUENCE [LARGE SCALE GENOMIC DNA]</scope>
    <source>
        <tissue evidence="16">Whole organism</tissue>
    </source>
</reference>
<keyword evidence="11" id="KW-0496">Mitochondrion</keyword>
<keyword evidence="12 15" id="KW-0472">Membrane</keyword>
<keyword evidence="8" id="KW-0999">Mitochondrion inner membrane</keyword>